<evidence type="ECO:0000313" key="3">
    <source>
        <dbReference type="Proteomes" id="UP000294697"/>
    </source>
</evidence>
<feature type="domain" description="GGDEF" evidence="1">
    <location>
        <begin position="1"/>
        <end position="78"/>
    </location>
</feature>
<comment type="caution">
    <text evidence="2">The sequence shown here is derived from an EMBL/GenBank/DDBJ whole genome shotgun (WGS) entry which is preliminary data.</text>
</comment>
<gene>
    <name evidence="2" type="ORF">C8C77_11550</name>
</gene>
<dbReference type="AlphaFoldDB" id="A0A4R7Z1I1"/>
<dbReference type="PROSITE" id="PS50887">
    <property type="entry name" value="GGDEF"/>
    <property type="match status" value="1"/>
</dbReference>
<dbReference type="Proteomes" id="UP000294697">
    <property type="component" value="Unassembled WGS sequence"/>
</dbReference>
<protein>
    <submittedName>
        <fullName evidence="2">Diguanylate cyclase with GGDEF domain</fullName>
    </submittedName>
</protein>
<accession>A0A4R7Z1I1</accession>
<name>A0A4R7Z1I1_9FIRM</name>
<dbReference type="InterPro" id="IPR043128">
    <property type="entry name" value="Rev_trsase/Diguanyl_cyclase"/>
</dbReference>
<dbReference type="InterPro" id="IPR000160">
    <property type="entry name" value="GGDEF_dom"/>
</dbReference>
<proteinExistence type="predicted"/>
<evidence type="ECO:0000259" key="1">
    <source>
        <dbReference type="PROSITE" id="PS50887"/>
    </source>
</evidence>
<dbReference type="SUPFAM" id="SSF55073">
    <property type="entry name" value="Nucleotide cyclase"/>
    <property type="match status" value="1"/>
</dbReference>
<reference evidence="2 3" key="1">
    <citation type="submission" date="2019-03" db="EMBL/GenBank/DDBJ databases">
        <title>Subsurface microbial communities from deep shales in Ohio and West Virginia, USA.</title>
        <authorList>
            <person name="Wrighton K."/>
        </authorList>
    </citation>
    <scope>NUCLEOTIDE SEQUENCE [LARGE SCALE GENOMIC DNA]</scope>
    <source>
        <strain evidence="2 3">MSL9.2</strain>
    </source>
</reference>
<dbReference type="EMBL" id="SODA01000015">
    <property type="protein sequence ID" value="TDW02648.1"/>
    <property type="molecule type" value="Genomic_DNA"/>
</dbReference>
<organism evidence="2 3">
    <name type="scientific">Halanaerobium saccharolyticum</name>
    <dbReference type="NCBI Taxonomy" id="43595"/>
    <lineage>
        <taxon>Bacteria</taxon>
        <taxon>Bacillati</taxon>
        <taxon>Bacillota</taxon>
        <taxon>Clostridia</taxon>
        <taxon>Halanaerobiales</taxon>
        <taxon>Halanaerobiaceae</taxon>
        <taxon>Halanaerobium</taxon>
    </lineage>
</organism>
<dbReference type="Gene3D" id="3.30.70.270">
    <property type="match status" value="1"/>
</dbReference>
<sequence>MLVLPQSNKKSAEKIWLRIKEKFKQATAANKKDYKILASHGAAEYSPDYQKSLDQLINQADHAMYEEKKKIKSASDIR</sequence>
<dbReference type="Pfam" id="PF00990">
    <property type="entry name" value="GGDEF"/>
    <property type="match status" value="1"/>
</dbReference>
<evidence type="ECO:0000313" key="2">
    <source>
        <dbReference type="EMBL" id="TDW02648.1"/>
    </source>
</evidence>
<dbReference type="InterPro" id="IPR029787">
    <property type="entry name" value="Nucleotide_cyclase"/>
</dbReference>